<dbReference type="SUPFAM" id="SSF56784">
    <property type="entry name" value="HAD-like"/>
    <property type="match status" value="1"/>
</dbReference>
<dbReference type="SFLD" id="SFLDG01129">
    <property type="entry name" value="C1.5:_HAD__Beta-PGM__Phosphata"/>
    <property type="match status" value="1"/>
</dbReference>
<gene>
    <name evidence="1" type="ORF">P278_30690</name>
</gene>
<dbReference type="NCBIfam" id="TIGR03351">
    <property type="entry name" value="PhnX-like"/>
    <property type="match status" value="1"/>
</dbReference>
<keyword evidence="2" id="KW-1185">Reference proteome</keyword>
<keyword evidence="1" id="KW-0378">Hydrolase</keyword>
<dbReference type="eggNOG" id="COG0546">
    <property type="taxonomic scope" value="Bacteria"/>
</dbReference>
<dbReference type="EMBL" id="AYXY01000026">
    <property type="protein sequence ID" value="ETN94265.1"/>
    <property type="molecule type" value="Genomic_DNA"/>
</dbReference>
<dbReference type="AlphaFoldDB" id="W2UJG0"/>
<dbReference type="InterPro" id="IPR050155">
    <property type="entry name" value="HAD-like_hydrolase_sf"/>
</dbReference>
<comment type="caution">
    <text evidence="1">The sequence shown here is derived from an EMBL/GenBank/DDBJ whole genome shotgun (WGS) entry which is preliminary data.</text>
</comment>
<dbReference type="NCBIfam" id="TIGR01549">
    <property type="entry name" value="HAD-SF-IA-v1"/>
    <property type="match status" value="1"/>
</dbReference>
<dbReference type="PATRIC" id="fig|1286632.3.peg.3063"/>
<dbReference type="InterPro" id="IPR022468">
    <property type="entry name" value="PhnX-like"/>
</dbReference>
<dbReference type="SFLD" id="SFLDS00003">
    <property type="entry name" value="Haloacid_Dehalogenase"/>
    <property type="match status" value="1"/>
</dbReference>
<dbReference type="RefSeq" id="WP_038268604.1">
    <property type="nucleotide sequence ID" value="NZ_AYXY01000026.1"/>
</dbReference>
<dbReference type="Pfam" id="PF00702">
    <property type="entry name" value="Hydrolase"/>
    <property type="match status" value="1"/>
</dbReference>
<dbReference type="GO" id="GO:0008967">
    <property type="term" value="F:phosphoglycolate phosphatase activity"/>
    <property type="evidence" value="ECO:0007669"/>
    <property type="project" value="TreeGrafter"/>
</dbReference>
<dbReference type="Proteomes" id="UP000018850">
    <property type="component" value="Unassembled WGS sequence"/>
</dbReference>
<name>W2UJG0_9FLAO</name>
<dbReference type="PANTHER" id="PTHR43434">
    <property type="entry name" value="PHOSPHOGLYCOLATE PHOSPHATASE"/>
    <property type="match status" value="1"/>
</dbReference>
<dbReference type="GO" id="GO:0005829">
    <property type="term" value="C:cytosol"/>
    <property type="evidence" value="ECO:0007669"/>
    <property type="project" value="TreeGrafter"/>
</dbReference>
<reference evidence="2" key="1">
    <citation type="submission" date="2013-11" db="EMBL/GenBank/DDBJ databases">
        <title>Draft genome sequence from a member of Zhouia, isolated tidal flat.</title>
        <authorList>
            <person name="Jin H."/>
            <person name="Jeon C.O."/>
        </authorList>
    </citation>
    <scope>NUCLEOTIDE SEQUENCE [LARGE SCALE GENOMIC DNA]</scope>
    <source>
        <strain evidence="2">AD3</strain>
    </source>
</reference>
<protein>
    <submittedName>
        <fullName evidence="1">Phosphonatase-like hydrolase</fullName>
    </submittedName>
</protein>
<dbReference type="STRING" id="376730.SAMN04487906_0254"/>
<dbReference type="InterPro" id="IPR036412">
    <property type="entry name" value="HAD-like_sf"/>
</dbReference>
<dbReference type="InterPro" id="IPR023214">
    <property type="entry name" value="HAD_sf"/>
</dbReference>
<proteinExistence type="predicted"/>
<organism evidence="1 2">
    <name type="scientific">Zhouia amylolytica AD3</name>
    <dbReference type="NCBI Taxonomy" id="1286632"/>
    <lineage>
        <taxon>Bacteria</taxon>
        <taxon>Pseudomonadati</taxon>
        <taxon>Bacteroidota</taxon>
        <taxon>Flavobacteriia</taxon>
        <taxon>Flavobacteriales</taxon>
        <taxon>Flavobacteriaceae</taxon>
        <taxon>Zhouia</taxon>
    </lineage>
</organism>
<dbReference type="GO" id="GO:0006281">
    <property type="term" value="P:DNA repair"/>
    <property type="evidence" value="ECO:0007669"/>
    <property type="project" value="TreeGrafter"/>
</dbReference>
<dbReference type="PANTHER" id="PTHR43434:SF19">
    <property type="entry name" value="PHOSPHONOACETALDEHYDE HYDROLASE"/>
    <property type="match status" value="1"/>
</dbReference>
<evidence type="ECO:0000313" key="2">
    <source>
        <dbReference type="Proteomes" id="UP000018850"/>
    </source>
</evidence>
<sequence>MKDQKIELVVFDMAGTTVDEDNVVYKTLRKAINKTGFDFSLEFVLEHGAGKEKKQAIIDILAEANVHDTALADSAFEDFKGLLKEAYDTLNVSTYEGTKELFDSLRSRGIKVALNTGYDAKTANLLIDKLGWETGRDIDLLITASDVENGRPNADMITLIMDKLQVSDAHHVVKVGDSIIDIEEGKNAHCIYSIGVTTGAHTREQLLTANPEYIIDSLKELESIL</sequence>
<reference evidence="1 2" key="2">
    <citation type="journal article" date="2016" name="Genome Announc.">
        <title>Draft Genome Sequence of Zhouia amylolytica AD3, Isolated from Tidal Flat Sediment.</title>
        <authorList>
            <person name="Jia B."/>
            <person name="Jin H.M."/>
            <person name="Lee H.J."/>
            <person name="Jeon C.O."/>
        </authorList>
    </citation>
    <scope>NUCLEOTIDE SEQUENCE [LARGE SCALE GENOMIC DNA]</scope>
    <source>
        <strain evidence="1 2">AD3</strain>
    </source>
</reference>
<dbReference type="Gene3D" id="1.10.150.240">
    <property type="entry name" value="Putative phosphatase, domain 2"/>
    <property type="match status" value="1"/>
</dbReference>
<dbReference type="InterPro" id="IPR006439">
    <property type="entry name" value="HAD-SF_hydro_IA"/>
</dbReference>
<dbReference type="InterPro" id="IPR023198">
    <property type="entry name" value="PGP-like_dom2"/>
</dbReference>
<accession>W2UJG0</accession>
<dbReference type="Gene3D" id="3.40.50.1000">
    <property type="entry name" value="HAD superfamily/HAD-like"/>
    <property type="match status" value="1"/>
</dbReference>
<dbReference type="SFLD" id="SFLDG01135">
    <property type="entry name" value="C1.5.6:_HAD__Beta-PGM__Phospha"/>
    <property type="match status" value="1"/>
</dbReference>
<evidence type="ECO:0000313" key="1">
    <source>
        <dbReference type="EMBL" id="ETN94265.1"/>
    </source>
</evidence>